<comment type="caution">
    <text evidence="2">The sequence shown here is derived from an EMBL/GenBank/DDBJ whole genome shotgun (WGS) entry which is preliminary data.</text>
</comment>
<dbReference type="RefSeq" id="XP_062660204.1">
    <property type="nucleotide sequence ID" value="XM_062802209.1"/>
</dbReference>
<protein>
    <submittedName>
        <fullName evidence="2">Uncharacterized protein</fullName>
    </submittedName>
</protein>
<dbReference type="GeneID" id="87839157"/>
<feature type="region of interest" description="Disordered" evidence="1">
    <location>
        <begin position="223"/>
        <end position="254"/>
    </location>
</feature>
<evidence type="ECO:0000256" key="1">
    <source>
        <dbReference type="SAM" id="MobiDB-lite"/>
    </source>
</evidence>
<evidence type="ECO:0000313" key="3">
    <source>
        <dbReference type="Proteomes" id="UP001278766"/>
    </source>
</evidence>
<dbReference type="Proteomes" id="UP001278766">
    <property type="component" value="Unassembled WGS sequence"/>
</dbReference>
<feature type="compositionally biased region" description="Low complexity" evidence="1">
    <location>
        <begin position="110"/>
        <end position="133"/>
    </location>
</feature>
<reference evidence="2" key="1">
    <citation type="journal article" date="2023" name="Mol. Phylogenet. Evol.">
        <title>Genome-scale phylogeny and comparative genomics of the fungal order Sordariales.</title>
        <authorList>
            <person name="Hensen N."/>
            <person name="Bonometti L."/>
            <person name="Westerberg I."/>
            <person name="Brannstrom I.O."/>
            <person name="Guillou S."/>
            <person name="Cros-Aarteil S."/>
            <person name="Calhoun S."/>
            <person name="Haridas S."/>
            <person name="Kuo A."/>
            <person name="Mondo S."/>
            <person name="Pangilinan J."/>
            <person name="Riley R."/>
            <person name="LaButti K."/>
            <person name="Andreopoulos B."/>
            <person name="Lipzen A."/>
            <person name="Chen C."/>
            <person name="Yan M."/>
            <person name="Daum C."/>
            <person name="Ng V."/>
            <person name="Clum A."/>
            <person name="Steindorff A."/>
            <person name="Ohm R.A."/>
            <person name="Martin F."/>
            <person name="Silar P."/>
            <person name="Natvig D.O."/>
            <person name="Lalanne C."/>
            <person name="Gautier V."/>
            <person name="Ament-Velasquez S.L."/>
            <person name="Kruys A."/>
            <person name="Hutchinson M.I."/>
            <person name="Powell A.J."/>
            <person name="Barry K."/>
            <person name="Miller A.N."/>
            <person name="Grigoriev I.V."/>
            <person name="Debuchy R."/>
            <person name="Gladieux P."/>
            <person name="Hiltunen Thoren M."/>
            <person name="Johannesson H."/>
        </authorList>
    </citation>
    <scope>NUCLEOTIDE SEQUENCE</scope>
    <source>
        <strain evidence="2">CBS 168.71</strain>
    </source>
</reference>
<proteinExistence type="predicted"/>
<sequence length="368" mass="40049">MPTPNPRGETQQRPPPIIHIASIHTLQDTTMCLLYIPQHPWCHCPDPTAVDSRGNPRCGHHVWIDSTSVAHLKPLTSPNPHDTHVGALLARIPRPAPHWDHCSLYRATHPTTSTTTTTSSTTTSTSTTTQTPTRQHRKESPQEPPELSCPATLLRQSRRRGSDRGYKRFYPWDGLCAACDRPRSSSNRSNSSGSAVMRSSGGGSGIGLGLVPLRAHWVEAGVRAGTGLGGPGSSSDSRSRSRSRSRTVNVGRAGDDGWEDWQGLVADGYETVDGEAVDAGLLKTIAGRERRAHGVFVHMVEEKKGRGRWVVYEDRSAVYLMPGYYDPALVGGDGRKKMGVALSAAALASVETVGQITERWIKSRKRTM</sequence>
<keyword evidence="3" id="KW-1185">Reference proteome</keyword>
<feature type="region of interest" description="Disordered" evidence="1">
    <location>
        <begin position="110"/>
        <end position="164"/>
    </location>
</feature>
<dbReference type="EMBL" id="JAUEPN010000003">
    <property type="protein sequence ID" value="KAK3296690.1"/>
    <property type="molecule type" value="Genomic_DNA"/>
</dbReference>
<name>A0AAE0LTG5_9PEZI</name>
<organism evidence="2 3">
    <name type="scientific">Chaetomium fimeti</name>
    <dbReference type="NCBI Taxonomy" id="1854472"/>
    <lineage>
        <taxon>Eukaryota</taxon>
        <taxon>Fungi</taxon>
        <taxon>Dikarya</taxon>
        <taxon>Ascomycota</taxon>
        <taxon>Pezizomycotina</taxon>
        <taxon>Sordariomycetes</taxon>
        <taxon>Sordariomycetidae</taxon>
        <taxon>Sordariales</taxon>
        <taxon>Chaetomiaceae</taxon>
        <taxon>Chaetomium</taxon>
    </lineage>
</organism>
<accession>A0AAE0LTG5</accession>
<feature type="compositionally biased region" description="Low complexity" evidence="1">
    <location>
        <begin position="184"/>
        <end position="194"/>
    </location>
</feature>
<evidence type="ECO:0000313" key="2">
    <source>
        <dbReference type="EMBL" id="KAK3296690.1"/>
    </source>
</evidence>
<feature type="region of interest" description="Disordered" evidence="1">
    <location>
        <begin position="181"/>
        <end position="203"/>
    </location>
</feature>
<dbReference type="AlphaFoldDB" id="A0AAE0LTG5"/>
<reference evidence="2" key="2">
    <citation type="submission" date="2023-06" db="EMBL/GenBank/DDBJ databases">
        <authorList>
            <consortium name="Lawrence Berkeley National Laboratory"/>
            <person name="Haridas S."/>
            <person name="Hensen N."/>
            <person name="Bonometti L."/>
            <person name="Westerberg I."/>
            <person name="Brannstrom I.O."/>
            <person name="Guillou S."/>
            <person name="Cros-Aarteil S."/>
            <person name="Calhoun S."/>
            <person name="Kuo A."/>
            <person name="Mondo S."/>
            <person name="Pangilinan J."/>
            <person name="Riley R."/>
            <person name="Labutti K."/>
            <person name="Andreopoulos B."/>
            <person name="Lipzen A."/>
            <person name="Chen C."/>
            <person name="Yanf M."/>
            <person name="Daum C."/>
            <person name="Ng V."/>
            <person name="Clum A."/>
            <person name="Steindorff A."/>
            <person name="Ohm R."/>
            <person name="Martin F."/>
            <person name="Silar P."/>
            <person name="Natvig D."/>
            <person name="Lalanne C."/>
            <person name="Gautier V."/>
            <person name="Ament-Velasquez S.L."/>
            <person name="Kruys A."/>
            <person name="Hutchinson M.I."/>
            <person name="Powell A.J."/>
            <person name="Barry K."/>
            <person name="Miller A.N."/>
            <person name="Grigoriev I.V."/>
            <person name="Debuchy R."/>
            <person name="Gladieux P."/>
            <person name="Thoren M.H."/>
            <person name="Johannesson H."/>
        </authorList>
    </citation>
    <scope>NUCLEOTIDE SEQUENCE</scope>
    <source>
        <strain evidence="2">CBS 168.71</strain>
    </source>
</reference>
<gene>
    <name evidence="2" type="ORF">B0H64DRAFT_372130</name>
</gene>